<accession>A0A7J5BF99</accession>
<proteinExistence type="predicted"/>
<sequence length="342" mass="36742">MKGSTAKAVPTAADRKHVILLALKLLAGLLIIAAPILIASNWLPGVTEVAFFGVLAASFGWISGGPKIGAAVVSSLAVLGVISILLHGQTWALALILVLLGMAYGFAASRGIGKVVLQLPILTPYFMRKPPALFENPPRLDTEYFIGLVAVMLAVGLWTILILHLAVGKRTVTRVEVSNRRIPLIYGAILGLLSAIVMVIGTTTDLETHWVWITLTLYVLADPQQLYSPAKMWGRVLGTLAGFAVVSLISFTGVPDSVMIYFAIPALWLCLVFMLLKMPYWQYVFLLTIAVVLMDTSDVSTLLLDAERFGFTIVGAGLSMVAALLLNVIGYGRAGLRSPQNE</sequence>
<dbReference type="GO" id="GO:0016020">
    <property type="term" value="C:membrane"/>
    <property type="evidence" value="ECO:0007669"/>
    <property type="project" value="UniProtKB-SubCell"/>
</dbReference>
<dbReference type="InterPro" id="IPR049453">
    <property type="entry name" value="Memb_transporter_dom"/>
</dbReference>
<evidence type="ECO:0000256" key="4">
    <source>
        <dbReference type="ARBA" id="ARBA00023136"/>
    </source>
</evidence>
<organism evidence="7 8">
    <name type="scientific">Gulosibacter chungangensis</name>
    <dbReference type="NCBI Taxonomy" id="979746"/>
    <lineage>
        <taxon>Bacteria</taxon>
        <taxon>Bacillati</taxon>
        <taxon>Actinomycetota</taxon>
        <taxon>Actinomycetes</taxon>
        <taxon>Micrococcales</taxon>
        <taxon>Microbacteriaceae</taxon>
        <taxon>Gulosibacter</taxon>
    </lineage>
</organism>
<name>A0A7J5BF99_9MICO</name>
<evidence type="ECO:0000256" key="2">
    <source>
        <dbReference type="ARBA" id="ARBA00022692"/>
    </source>
</evidence>
<dbReference type="Proteomes" id="UP000433493">
    <property type="component" value="Unassembled WGS sequence"/>
</dbReference>
<evidence type="ECO:0000256" key="5">
    <source>
        <dbReference type="SAM" id="Phobius"/>
    </source>
</evidence>
<keyword evidence="2 5" id="KW-0812">Transmembrane</keyword>
<comment type="subcellular location">
    <subcellularLocation>
        <location evidence="1">Membrane</location>
        <topology evidence="1">Multi-pass membrane protein</topology>
    </subcellularLocation>
</comment>
<feature type="transmembrane region" description="Helical" evidence="5">
    <location>
        <begin position="184"/>
        <end position="203"/>
    </location>
</feature>
<reference evidence="7 8" key="1">
    <citation type="submission" date="2019-09" db="EMBL/GenBank/DDBJ databases">
        <title>Phylogeny of genus Pseudoclavibacter and closely related genus.</title>
        <authorList>
            <person name="Li Y."/>
        </authorList>
    </citation>
    <scope>NUCLEOTIDE SEQUENCE [LARGE SCALE GENOMIC DNA]</scope>
    <source>
        <strain evidence="7 8">KCTC 13959</strain>
    </source>
</reference>
<gene>
    <name evidence="7" type="ORF">F8O05_01300</name>
</gene>
<evidence type="ECO:0000313" key="8">
    <source>
        <dbReference type="Proteomes" id="UP000433493"/>
    </source>
</evidence>
<keyword evidence="8" id="KW-1185">Reference proteome</keyword>
<dbReference type="RefSeq" id="WP_158050945.1">
    <property type="nucleotide sequence ID" value="NZ_WBKB01000001.1"/>
</dbReference>
<feature type="transmembrane region" description="Helical" evidence="5">
    <location>
        <begin position="144"/>
        <end position="163"/>
    </location>
</feature>
<feature type="transmembrane region" description="Helical" evidence="5">
    <location>
        <begin position="309"/>
        <end position="329"/>
    </location>
</feature>
<dbReference type="Pfam" id="PF13515">
    <property type="entry name" value="FUSC_2"/>
    <property type="match status" value="1"/>
</dbReference>
<evidence type="ECO:0000313" key="7">
    <source>
        <dbReference type="EMBL" id="KAB1644933.1"/>
    </source>
</evidence>
<feature type="transmembrane region" description="Helical" evidence="5">
    <location>
        <begin position="93"/>
        <end position="112"/>
    </location>
</feature>
<feature type="transmembrane region" description="Helical" evidence="5">
    <location>
        <begin position="68"/>
        <end position="86"/>
    </location>
</feature>
<comment type="caution">
    <text evidence="7">The sequence shown here is derived from an EMBL/GenBank/DDBJ whole genome shotgun (WGS) entry which is preliminary data.</text>
</comment>
<dbReference type="AlphaFoldDB" id="A0A7J5BF99"/>
<evidence type="ECO:0000259" key="6">
    <source>
        <dbReference type="Pfam" id="PF13515"/>
    </source>
</evidence>
<evidence type="ECO:0000256" key="1">
    <source>
        <dbReference type="ARBA" id="ARBA00004141"/>
    </source>
</evidence>
<keyword evidence="3 5" id="KW-1133">Transmembrane helix</keyword>
<evidence type="ECO:0000256" key="3">
    <source>
        <dbReference type="ARBA" id="ARBA00022989"/>
    </source>
</evidence>
<dbReference type="EMBL" id="WBKB01000001">
    <property type="protein sequence ID" value="KAB1644933.1"/>
    <property type="molecule type" value="Genomic_DNA"/>
</dbReference>
<keyword evidence="4 5" id="KW-0472">Membrane</keyword>
<feature type="transmembrane region" description="Helical" evidence="5">
    <location>
        <begin position="18"/>
        <end position="38"/>
    </location>
</feature>
<feature type="domain" description="Integral membrane bound transporter" evidence="6">
    <location>
        <begin position="198"/>
        <end position="321"/>
    </location>
</feature>
<protein>
    <recommendedName>
        <fullName evidence="6">Integral membrane bound transporter domain-containing protein</fullName>
    </recommendedName>
</protein>
<dbReference type="OrthoDB" id="4989816at2"/>
<feature type="transmembrane region" description="Helical" evidence="5">
    <location>
        <begin position="234"/>
        <end position="252"/>
    </location>
</feature>